<gene>
    <name evidence="1" type="ORF">A2573_01925</name>
</gene>
<dbReference type="Proteomes" id="UP000177596">
    <property type="component" value="Unassembled WGS sequence"/>
</dbReference>
<accession>A0A1F8DHW2</accession>
<evidence type="ECO:0008006" key="3">
    <source>
        <dbReference type="Google" id="ProtNLM"/>
    </source>
</evidence>
<evidence type="ECO:0000313" key="2">
    <source>
        <dbReference type="Proteomes" id="UP000177596"/>
    </source>
</evidence>
<dbReference type="PANTHER" id="PTHR39189:SF1">
    <property type="entry name" value="UPF0173 METAL-DEPENDENT HYDROLASE YTKL"/>
    <property type="match status" value="1"/>
</dbReference>
<dbReference type="AlphaFoldDB" id="A0A1F8DHW2"/>
<evidence type="ECO:0000313" key="1">
    <source>
        <dbReference type="EMBL" id="OGM88197.1"/>
    </source>
</evidence>
<dbReference type="Pfam" id="PF13483">
    <property type="entry name" value="Lactamase_B_3"/>
    <property type="match status" value="1"/>
</dbReference>
<dbReference type="EMBL" id="MGIL01000015">
    <property type="protein sequence ID" value="OGM88197.1"/>
    <property type="molecule type" value="Genomic_DNA"/>
</dbReference>
<dbReference type="SUPFAM" id="SSF56281">
    <property type="entry name" value="Metallo-hydrolase/oxidoreductase"/>
    <property type="match status" value="1"/>
</dbReference>
<dbReference type="PANTHER" id="PTHR39189">
    <property type="entry name" value="UPF0173 METAL-DEPENDENT HYDROLASE YTKL"/>
    <property type="match status" value="1"/>
</dbReference>
<dbReference type="Gene3D" id="3.60.15.10">
    <property type="entry name" value="Ribonuclease Z/Hydroxyacylglutathione hydrolase-like"/>
    <property type="match status" value="1"/>
</dbReference>
<reference evidence="1 2" key="1">
    <citation type="journal article" date="2016" name="Nat. Commun.">
        <title>Thousands of microbial genomes shed light on interconnected biogeochemical processes in an aquifer system.</title>
        <authorList>
            <person name="Anantharaman K."/>
            <person name="Brown C.T."/>
            <person name="Hug L.A."/>
            <person name="Sharon I."/>
            <person name="Castelle C.J."/>
            <person name="Probst A.J."/>
            <person name="Thomas B.C."/>
            <person name="Singh A."/>
            <person name="Wilkins M.J."/>
            <person name="Karaoz U."/>
            <person name="Brodie E.L."/>
            <person name="Williams K.H."/>
            <person name="Hubbard S.S."/>
            <person name="Banfield J.F."/>
        </authorList>
    </citation>
    <scope>NUCLEOTIDE SEQUENCE [LARGE SCALE GENOMIC DNA]</scope>
</reference>
<comment type="caution">
    <text evidence="1">The sequence shown here is derived from an EMBL/GenBank/DDBJ whole genome shotgun (WGS) entry which is preliminary data.</text>
</comment>
<sequence length="217" mass="23508">MDITYLGHSSFKIKTKTATVITDPFDPKMVGLKYSGVEGEIVTVSHAHHDHDAADKITGVKKVLEGPGEYEVMGVSIVGYPSFHDAKQGAERGKNTVFVIEADGLRLAHLGDLGHALSDDLVNEMGSIDVLMIPVGGVFTIGPKEATEIVGKIDPYFTIPMHYSVPGLSPQTFGGIEPVEPFLKEIGMTVENLPKLTIKREDILDNQGSKVIVLEKR</sequence>
<dbReference type="InterPro" id="IPR036866">
    <property type="entry name" value="RibonucZ/Hydroxyglut_hydro"/>
</dbReference>
<protein>
    <recommendedName>
        <fullName evidence="3">Lactamase</fullName>
    </recommendedName>
</protein>
<proteinExistence type="predicted"/>
<name>A0A1F8DHW2_9BACT</name>
<organism evidence="1 2">
    <name type="scientific">Candidatus Woesebacteria bacterium RIFOXYD1_FULL_43_18</name>
    <dbReference type="NCBI Taxonomy" id="1802551"/>
    <lineage>
        <taxon>Bacteria</taxon>
        <taxon>Candidatus Woeseibacteriota</taxon>
    </lineage>
</organism>